<dbReference type="GeneID" id="68665263"/>
<gene>
    <name evidence="1" type="primary">orf131D</name>
</gene>
<dbReference type="RefSeq" id="YP_010218796.1">
    <property type="nucleotide sequence ID" value="NC_058917.1"/>
</dbReference>
<keyword evidence="1" id="KW-0496">Mitochondrion</keyword>
<reference evidence="1" key="1">
    <citation type="submission" date="2021-01" db="EMBL/GenBank/DDBJ databases">
        <authorList>
            <person name="Sun H.-H."/>
            <person name="Zhang S."/>
            <person name="Zhang Y.-J."/>
        </authorList>
    </citation>
    <scope>NUCLEOTIDE SEQUENCE</scope>
    <source>
        <strain evidence="1">CMM1</strain>
    </source>
</reference>
<sequence length="131" mass="14528">MIISIKEGSLTQAFFCFWKLPLHAQLQPWSARPAPPAACSIYIQGSKRPLSLRERGCLLSLRERTLQGGGGSQHYPGAIPKEGSTFLLNMEEVRNLPNNGSEGCPPAGPARAALSLFEREVFFFIFFFSRL</sequence>
<name>A0A8K1I7Y8_9PEZI</name>
<dbReference type="AlphaFoldDB" id="A0A8K1I7Y8"/>
<organism evidence="1">
    <name type="scientific">Morchella brunnea</name>
    <dbReference type="NCBI Taxonomy" id="1174671"/>
    <lineage>
        <taxon>Eukaryota</taxon>
        <taxon>Fungi</taxon>
        <taxon>Dikarya</taxon>
        <taxon>Ascomycota</taxon>
        <taxon>Pezizomycotina</taxon>
        <taxon>Pezizomycetes</taxon>
        <taxon>Pezizales</taxon>
        <taxon>Morchellaceae</taxon>
        <taxon>Morchella</taxon>
    </lineage>
</organism>
<evidence type="ECO:0000313" key="1">
    <source>
        <dbReference type="EMBL" id="UBU98603.1"/>
    </source>
</evidence>
<dbReference type="EMBL" id="MW538937">
    <property type="protein sequence ID" value="UBU98603.1"/>
    <property type="molecule type" value="Genomic_DNA"/>
</dbReference>
<proteinExistence type="predicted"/>
<protein>
    <submittedName>
        <fullName evidence="1">Uncharacterized protein</fullName>
    </submittedName>
</protein>
<geneLocation type="mitochondrion" evidence="1"/>
<accession>A0A8K1I7Y8</accession>